<dbReference type="PANTHER" id="PTHR36716:SF2">
    <property type="entry name" value="F3H9.20 PROTEIN"/>
    <property type="match status" value="1"/>
</dbReference>
<dbReference type="Pfam" id="PF10063">
    <property type="entry name" value="DUF2301"/>
    <property type="match status" value="1"/>
</dbReference>
<keyword evidence="2" id="KW-1185">Reference proteome</keyword>
<protein>
    <submittedName>
        <fullName evidence="1">Uncharacterized protein</fullName>
    </submittedName>
</protein>
<dbReference type="Proteomes" id="UP000485058">
    <property type="component" value="Unassembled WGS sequence"/>
</dbReference>
<evidence type="ECO:0000313" key="1">
    <source>
        <dbReference type="EMBL" id="GFH13258.1"/>
    </source>
</evidence>
<dbReference type="InterPro" id="IPR019275">
    <property type="entry name" value="DUF2301"/>
</dbReference>
<sequence length="235" mass="25410">MWLRRGVVLITREVFAGRFGAWSIEPEDVAELQVWGYRVGISVAAAATLATSCLAVAPEGSDLRSWLLTLADPLCCTGAAALGVSLQLIHIYLAPLKRALQVLWLLGCCGGAYLMATQEPPVALYVAQHPEAVWLVGPLWASLTGVAFKEGLCYGKLEAALLFGTVPLWLLCHLGQLVPPEGERGLLAVVVATLAVFAARKYTQPIKDDIGDKSVFKFMSLTAEEQEALLQEYKQ</sequence>
<gene>
    <name evidence="1" type="ORF">HaLaN_09102</name>
</gene>
<dbReference type="PANTHER" id="PTHR36716">
    <property type="entry name" value="F3H9.20 PROTEIN"/>
    <property type="match status" value="1"/>
</dbReference>
<dbReference type="GO" id="GO:0009507">
    <property type="term" value="C:chloroplast"/>
    <property type="evidence" value="ECO:0007669"/>
    <property type="project" value="TreeGrafter"/>
</dbReference>
<dbReference type="AlphaFoldDB" id="A0A699Z136"/>
<organism evidence="1 2">
    <name type="scientific">Haematococcus lacustris</name>
    <name type="common">Green alga</name>
    <name type="synonym">Haematococcus pluvialis</name>
    <dbReference type="NCBI Taxonomy" id="44745"/>
    <lineage>
        <taxon>Eukaryota</taxon>
        <taxon>Viridiplantae</taxon>
        <taxon>Chlorophyta</taxon>
        <taxon>core chlorophytes</taxon>
        <taxon>Chlorophyceae</taxon>
        <taxon>CS clade</taxon>
        <taxon>Chlamydomonadales</taxon>
        <taxon>Haematococcaceae</taxon>
        <taxon>Haematococcus</taxon>
    </lineage>
</organism>
<accession>A0A699Z136</accession>
<comment type="caution">
    <text evidence="1">The sequence shown here is derived from an EMBL/GenBank/DDBJ whole genome shotgun (WGS) entry which is preliminary data.</text>
</comment>
<evidence type="ECO:0000313" key="2">
    <source>
        <dbReference type="Proteomes" id="UP000485058"/>
    </source>
</evidence>
<dbReference type="EMBL" id="BLLF01000591">
    <property type="protein sequence ID" value="GFH13258.1"/>
    <property type="molecule type" value="Genomic_DNA"/>
</dbReference>
<name>A0A699Z136_HAELA</name>
<proteinExistence type="predicted"/>
<reference evidence="1 2" key="1">
    <citation type="submission" date="2020-02" db="EMBL/GenBank/DDBJ databases">
        <title>Draft genome sequence of Haematococcus lacustris strain NIES-144.</title>
        <authorList>
            <person name="Morimoto D."/>
            <person name="Nakagawa S."/>
            <person name="Yoshida T."/>
            <person name="Sawayama S."/>
        </authorList>
    </citation>
    <scope>NUCLEOTIDE SEQUENCE [LARGE SCALE GENOMIC DNA]</scope>
    <source>
        <strain evidence="1 2">NIES-144</strain>
    </source>
</reference>